<protein>
    <submittedName>
        <fullName evidence="2">Uncharacterized protein</fullName>
    </submittedName>
</protein>
<accession>A0ABS5LJK0</accession>
<keyword evidence="3" id="KW-1185">Reference proteome</keyword>
<proteinExistence type="predicted"/>
<comment type="caution">
    <text evidence="2">The sequence shown here is derived from an EMBL/GenBank/DDBJ whole genome shotgun (WGS) entry which is preliminary data.</text>
</comment>
<evidence type="ECO:0000256" key="1">
    <source>
        <dbReference type="SAM" id="Coils"/>
    </source>
</evidence>
<organism evidence="2 3">
    <name type="scientific">Metabacillus flavus</name>
    <dbReference type="NCBI Taxonomy" id="2823519"/>
    <lineage>
        <taxon>Bacteria</taxon>
        <taxon>Bacillati</taxon>
        <taxon>Bacillota</taxon>
        <taxon>Bacilli</taxon>
        <taxon>Bacillales</taxon>
        <taxon>Bacillaceae</taxon>
        <taxon>Metabacillus</taxon>
    </lineage>
</organism>
<evidence type="ECO:0000313" key="3">
    <source>
        <dbReference type="Proteomes" id="UP000682403"/>
    </source>
</evidence>
<evidence type="ECO:0000313" key="2">
    <source>
        <dbReference type="EMBL" id="MBS2970930.1"/>
    </source>
</evidence>
<dbReference type="Proteomes" id="UP000682403">
    <property type="component" value="Unassembled WGS sequence"/>
</dbReference>
<dbReference type="EMBL" id="JAGVRK010000001">
    <property type="protein sequence ID" value="MBS2970930.1"/>
    <property type="molecule type" value="Genomic_DNA"/>
</dbReference>
<gene>
    <name evidence="2" type="ORF">J9317_19490</name>
</gene>
<keyword evidence="1" id="KW-0175">Coiled coil</keyword>
<sequence length="85" mass="9795">MDKKQVNTLKIQALYDEIYERLEKDHDQVLSALRQSELNEEEAEKAERMELALQTAKDIFENIMTPGTSMKIVHSKGSLTIEIDT</sequence>
<feature type="coiled-coil region" evidence="1">
    <location>
        <begin position="19"/>
        <end position="59"/>
    </location>
</feature>
<reference evidence="2 3" key="1">
    <citation type="submission" date="2021-04" db="EMBL/GenBank/DDBJ databases">
        <title>Metabacillus sp. strain KIGAM252 whole genome sequence.</title>
        <authorList>
            <person name="Seo M.-J."/>
            <person name="Cho E.-S."/>
            <person name="Hwang C.Y."/>
            <person name="Yoon D.J."/>
        </authorList>
    </citation>
    <scope>NUCLEOTIDE SEQUENCE [LARGE SCALE GENOMIC DNA]</scope>
    <source>
        <strain evidence="2 3">KIGAM252</strain>
    </source>
</reference>
<name>A0ABS5LJK0_9BACI</name>